<evidence type="ECO:0000313" key="1">
    <source>
        <dbReference type="EMBL" id="GAA4319115.1"/>
    </source>
</evidence>
<evidence type="ECO:0000313" key="2">
    <source>
        <dbReference type="Proteomes" id="UP001500582"/>
    </source>
</evidence>
<organism evidence="1 2">
    <name type="scientific">Mucilaginibacter gynuensis</name>
    <dbReference type="NCBI Taxonomy" id="1302236"/>
    <lineage>
        <taxon>Bacteria</taxon>
        <taxon>Pseudomonadati</taxon>
        <taxon>Bacteroidota</taxon>
        <taxon>Sphingobacteriia</taxon>
        <taxon>Sphingobacteriales</taxon>
        <taxon>Sphingobacteriaceae</taxon>
        <taxon>Mucilaginibacter</taxon>
    </lineage>
</organism>
<name>A0ABP8G7W7_9SPHI</name>
<proteinExistence type="predicted"/>
<gene>
    <name evidence="1" type="ORF">GCM10023149_17630</name>
</gene>
<dbReference type="RefSeq" id="WP_345210668.1">
    <property type="nucleotide sequence ID" value="NZ_BAABFT010000003.1"/>
</dbReference>
<dbReference type="EMBL" id="BAABFT010000003">
    <property type="protein sequence ID" value="GAA4319115.1"/>
    <property type="molecule type" value="Genomic_DNA"/>
</dbReference>
<accession>A0ABP8G7W7</accession>
<comment type="caution">
    <text evidence="1">The sequence shown here is derived from an EMBL/GenBank/DDBJ whole genome shotgun (WGS) entry which is preliminary data.</text>
</comment>
<keyword evidence="2" id="KW-1185">Reference proteome</keyword>
<sequence length="67" mass="7667">MYVIKVKGVAKIPDYVQLRDDKFTLLAYFRVDRPDKSLDKVGLGDKAAQIMDIIKDLPFGKILKLEL</sequence>
<evidence type="ECO:0008006" key="3">
    <source>
        <dbReference type="Google" id="ProtNLM"/>
    </source>
</evidence>
<protein>
    <recommendedName>
        <fullName evidence="3">Fructose-6-phosphate aldolase</fullName>
    </recommendedName>
</protein>
<reference evidence="2" key="1">
    <citation type="journal article" date="2019" name="Int. J. Syst. Evol. Microbiol.">
        <title>The Global Catalogue of Microorganisms (GCM) 10K type strain sequencing project: providing services to taxonomists for standard genome sequencing and annotation.</title>
        <authorList>
            <consortium name="The Broad Institute Genomics Platform"/>
            <consortium name="The Broad Institute Genome Sequencing Center for Infectious Disease"/>
            <person name="Wu L."/>
            <person name="Ma J."/>
        </authorList>
    </citation>
    <scope>NUCLEOTIDE SEQUENCE [LARGE SCALE GENOMIC DNA]</scope>
    <source>
        <strain evidence="2">JCM 17705</strain>
    </source>
</reference>
<dbReference type="Proteomes" id="UP001500582">
    <property type="component" value="Unassembled WGS sequence"/>
</dbReference>